<feature type="region of interest" description="Disordered" evidence="3">
    <location>
        <begin position="25"/>
        <end position="65"/>
    </location>
</feature>
<keyword evidence="1" id="KW-0677">Repeat</keyword>
<feature type="domain" description="NWD NACHT-NTPase N-terminal" evidence="4">
    <location>
        <begin position="108"/>
        <end position="319"/>
    </location>
</feature>
<evidence type="ECO:0000313" key="8">
    <source>
        <dbReference type="Proteomes" id="UP000434172"/>
    </source>
</evidence>
<feature type="domain" description="GPI inositol-deacylase winged helix" evidence="5">
    <location>
        <begin position="664"/>
        <end position="747"/>
    </location>
</feature>
<feature type="repeat" description="ANK" evidence="2">
    <location>
        <begin position="1233"/>
        <end position="1265"/>
    </location>
</feature>
<dbReference type="Proteomes" id="UP000434172">
    <property type="component" value="Unassembled WGS sequence"/>
</dbReference>
<dbReference type="InterPro" id="IPR056884">
    <property type="entry name" value="NPHP3-like_N"/>
</dbReference>
<protein>
    <submittedName>
        <fullName evidence="7">Ankyrin repeat protein</fullName>
    </submittedName>
</protein>
<dbReference type="Pfam" id="PF12796">
    <property type="entry name" value="Ank_2"/>
    <property type="match status" value="2"/>
</dbReference>
<dbReference type="InterPro" id="IPR002110">
    <property type="entry name" value="Ankyrin_rpt"/>
</dbReference>
<feature type="compositionally biased region" description="Low complexity" evidence="3">
    <location>
        <begin position="821"/>
        <end position="831"/>
    </location>
</feature>
<dbReference type="Pfam" id="PF22939">
    <property type="entry name" value="WHD_GPIID"/>
    <property type="match status" value="1"/>
</dbReference>
<organism evidence="7 8">
    <name type="scientific">Colletotrichum asianum</name>
    <dbReference type="NCBI Taxonomy" id="702518"/>
    <lineage>
        <taxon>Eukaryota</taxon>
        <taxon>Fungi</taxon>
        <taxon>Dikarya</taxon>
        <taxon>Ascomycota</taxon>
        <taxon>Pezizomycotina</taxon>
        <taxon>Sordariomycetes</taxon>
        <taxon>Hypocreomycetidae</taxon>
        <taxon>Glomerellales</taxon>
        <taxon>Glomerellaceae</taxon>
        <taxon>Colletotrichum</taxon>
        <taxon>Colletotrichum gloeosporioides species complex</taxon>
    </lineage>
</organism>
<proteinExistence type="predicted"/>
<reference evidence="7 8" key="1">
    <citation type="submission" date="2019-12" db="EMBL/GenBank/DDBJ databases">
        <title>A genome sequence resource for the geographically widespread anthracnose pathogen Colletotrichum asianum.</title>
        <authorList>
            <person name="Meng Y."/>
        </authorList>
    </citation>
    <scope>NUCLEOTIDE SEQUENCE [LARGE SCALE GENOMIC DNA]</scope>
    <source>
        <strain evidence="7 8">ICMP 18580</strain>
    </source>
</reference>
<dbReference type="InterPro" id="IPR054471">
    <property type="entry name" value="GPIID_WHD"/>
</dbReference>
<evidence type="ECO:0000256" key="1">
    <source>
        <dbReference type="ARBA" id="ARBA00022737"/>
    </source>
</evidence>
<dbReference type="EMBL" id="WOWK01000073">
    <property type="protein sequence ID" value="KAF0321322.1"/>
    <property type="molecule type" value="Genomic_DNA"/>
</dbReference>
<keyword evidence="8" id="KW-1185">Reference proteome</keyword>
<feature type="repeat" description="ANK" evidence="2">
    <location>
        <begin position="1029"/>
        <end position="1061"/>
    </location>
</feature>
<dbReference type="SUPFAM" id="SSF48403">
    <property type="entry name" value="Ankyrin repeat"/>
    <property type="match status" value="1"/>
</dbReference>
<name>A0A8H3ZMV3_9PEZI</name>
<dbReference type="Pfam" id="PF24883">
    <property type="entry name" value="NPHP3_N"/>
    <property type="match status" value="1"/>
</dbReference>
<dbReference type="PANTHER" id="PTHR10039">
    <property type="entry name" value="AMELOGENIN"/>
    <property type="match status" value="1"/>
</dbReference>
<keyword evidence="2" id="KW-0040">ANK repeat</keyword>
<dbReference type="OrthoDB" id="163438at2759"/>
<dbReference type="PROSITE" id="PS50088">
    <property type="entry name" value="ANK_REPEAT"/>
    <property type="match status" value="2"/>
</dbReference>
<feature type="region of interest" description="Disordered" evidence="3">
    <location>
        <begin position="801"/>
        <end position="852"/>
    </location>
</feature>
<accession>A0A8H3ZMV3</accession>
<comment type="caution">
    <text evidence="7">The sequence shown here is derived from an EMBL/GenBank/DDBJ whole genome shotgun (WGS) entry which is preliminary data.</text>
</comment>
<dbReference type="InterPro" id="IPR031359">
    <property type="entry name" value="NACHT_N"/>
</dbReference>
<dbReference type="PROSITE" id="PS50297">
    <property type="entry name" value="ANK_REP_REGION"/>
    <property type="match status" value="2"/>
</dbReference>
<dbReference type="PANTHER" id="PTHR10039:SF17">
    <property type="entry name" value="FUNGAL STAND N-TERMINAL GOODBYE DOMAIN-CONTAINING PROTEIN-RELATED"/>
    <property type="match status" value="1"/>
</dbReference>
<dbReference type="SUPFAM" id="SSF52540">
    <property type="entry name" value="P-loop containing nucleoside triphosphate hydrolases"/>
    <property type="match status" value="1"/>
</dbReference>
<dbReference type="InterPro" id="IPR027417">
    <property type="entry name" value="P-loop_NTPase"/>
</dbReference>
<dbReference type="Gene3D" id="3.40.50.300">
    <property type="entry name" value="P-loop containing nucleotide triphosphate hydrolases"/>
    <property type="match status" value="1"/>
</dbReference>
<dbReference type="InterPro" id="IPR036770">
    <property type="entry name" value="Ankyrin_rpt-contain_sf"/>
</dbReference>
<sequence>MSETGASTSRSRTGFRFRERLIKLAKRSSSASGESRLDVPKLPTRDSSSVLSIKSSRSDGCNAAPDDSLGDKAALSLTKASTTAFPSFDESTGNGSGATISMNSHVTQMWHRALKAVMRDEEVKEAAILFDSLLKEHMKQEQASPTPSKSSSEHGPKNLEDALSLVDRTLQDATKAQQALDTTLGVFAVVKGLSSFVGSMLAECPPAALAWAGVCACIPIIAAPIEQHQSMVKGLRHIYARAPIYFDLTGNLLQDGAYSSDLGISIRTNIQPLYEGILKYIMLSICSVHRGKFSRFWEAISGQAQWETLFNNIEKAEESSLRNVQTIHGSKLLAVTAHLSERYTRAADREEDRRRNEYLHQLRGMDYQTRLNTTRRRLDGTCQWFRQHPGFRDWLDSDGGLLLVSASAGCGKSVLAKYLIEELLHEEDDSATICYFFFKDSDPQARSCSNARKAILHGILKSHPELLGICMKELPYVHDNISNTDLWSAFDKLSRAQGVGRIVCVLDALDECDPSERDGLINGLKDYVIRNQGTTGAKFIVTTRGYPQIVNLFTDFSSNKIHLDGDSDEEKRQIQKEISIVMEHRLNKLETTMPDIGPATLDIIRTGLIENSTEQRTYLWMHLMFDYIRKNRFCTREEWREIFRNPPDTVDRTYEGLLQSVTPQAKERVRTLLALILAAERPLTIAELSTAVNCRINTLESRIFDIDDIPDEKEFGSWIRWECGSFVTIYEGQAFLIHQTAKEFLLEPTEAGNGWWQGSMTECVIHQYMAESCISFISLRKFQQQEYVDYVQAGISNVKPNAEPDMDLPMRIHMDSDTDSDTSSATSSDTISDTDFDTDSDTNSDTNSDAYDDDRTEELCLEPFVVYSAVTWMYHFRRCQQSGLSDCQVTDVGKEFFDLYLSIFTKKHAESYTTCGEWRKRAWYLILMASNLPGISSKMGITQDGCCLLSPDTLTVSSIACIFDHRRLLVFALDVLREDNKDVANDLAVQFTTNKSTFSLPHFAVCGNSLWCLSHLQSRGHNIDLQDCVGQTPLHRAMEMKNKQMVDTLLKFGASKTSLDCCNTTPLICALRRFRRWLRAYISSSQDRRSELRSLLYFHAISEIPNYGDGLKPRRLNHLHQIQIAVRHKYYDTVRRIARSVLGSSTLRILRRNHLGNLYDNSFTALHLSVQNEKRILATFHLIHRKAKLVHAVDDFGNTPLHTATLANNVLGMRILLYANKKAPSDYNCKGESGDTPLHMACRMGYRAAAKVLVEAGADPYIRNDDGLTAMDIDRPPRLGVRLARLFRKRNIGTVYEKWFEPDWFE</sequence>
<evidence type="ECO:0000256" key="2">
    <source>
        <dbReference type="PROSITE-ProRule" id="PRU00023"/>
    </source>
</evidence>
<feature type="domain" description="Nephrocystin 3-like N-terminal" evidence="6">
    <location>
        <begin position="380"/>
        <end position="544"/>
    </location>
</feature>
<evidence type="ECO:0000259" key="6">
    <source>
        <dbReference type="Pfam" id="PF24883"/>
    </source>
</evidence>
<dbReference type="Pfam" id="PF17100">
    <property type="entry name" value="NACHT_N"/>
    <property type="match status" value="1"/>
</dbReference>
<feature type="compositionally biased region" description="Acidic residues" evidence="3">
    <location>
        <begin position="832"/>
        <end position="842"/>
    </location>
</feature>
<evidence type="ECO:0000313" key="7">
    <source>
        <dbReference type="EMBL" id="KAF0321322.1"/>
    </source>
</evidence>
<evidence type="ECO:0000259" key="4">
    <source>
        <dbReference type="Pfam" id="PF17100"/>
    </source>
</evidence>
<dbReference type="SMART" id="SM00248">
    <property type="entry name" value="ANK"/>
    <property type="match status" value="4"/>
</dbReference>
<evidence type="ECO:0000259" key="5">
    <source>
        <dbReference type="Pfam" id="PF22939"/>
    </source>
</evidence>
<gene>
    <name evidence="7" type="ORF">GQ607_011525</name>
</gene>
<evidence type="ECO:0000256" key="3">
    <source>
        <dbReference type="SAM" id="MobiDB-lite"/>
    </source>
</evidence>
<dbReference type="Gene3D" id="1.25.40.20">
    <property type="entry name" value="Ankyrin repeat-containing domain"/>
    <property type="match status" value="2"/>
</dbReference>